<name>A0A2A2SGR7_9SPHN</name>
<dbReference type="Proteomes" id="UP000218151">
    <property type="component" value="Unassembled WGS sequence"/>
</dbReference>
<feature type="transmembrane region" description="Helical" evidence="1">
    <location>
        <begin position="228"/>
        <end position="248"/>
    </location>
</feature>
<keyword evidence="4" id="KW-1185">Reference proteome</keyword>
<accession>A0A2A2SGR7</accession>
<feature type="transmembrane region" description="Helical" evidence="1">
    <location>
        <begin position="190"/>
        <end position="208"/>
    </location>
</feature>
<dbReference type="InterPro" id="IPR052529">
    <property type="entry name" value="Bact_Transport_Assoc"/>
</dbReference>
<evidence type="ECO:0000259" key="2">
    <source>
        <dbReference type="Pfam" id="PF04235"/>
    </source>
</evidence>
<keyword evidence="1" id="KW-0472">Membrane</keyword>
<dbReference type="PANTHER" id="PTHR30590">
    <property type="entry name" value="INNER MEMBRANE PROTEIN"/>
    <property type="match status" value="1"/>
</dbReference>
<dbReference type="OrthoDB" id="9807744at2"/>
<proteinExistence type="predicted"/>
<comment type="caution">
    <text evidence="3">The sequence shown here is derived from an EMBL/GenBank/DDBJ whole genome shotgun (WGS) entry which is preliminary data.</text>
</comment>
<feature type="transmembrane region" description="Helical" evidence="1">
    <location>
        <begin position="125"/>
        <end position="145"/>
    </location>
</feature>
<organism evidence="3 4">
    <name type="scientific">Sphingomonas lenta</name>
    <dbReference type="NCBI Taxonomy" id="1141887"/>
    <lineage>
        <taxon>Bacteria</taxon>
        <taxon>Pseudomonadati</taxon>
        <taxon>Pseudomonadota</taxon>
        <taxon>Alphaproteobacteria</taxon>
        <taxon>Sphingomonadales</taxon>
        <taxon>Sphingomonadaceae</taxon>
        <taxon>Sphingomonas</taxon>
    </lineage>
</organism>
<dbReference type="AlphaFoldDB" id="A0A2A2SGR7"/>
<keyword evidence="1" id="KW-1133">Transmembrane helix</keyword>
<feature type="transmembrane region" description="Helical" evidence="1">
    <location>
        <begin position="302"/>
        <end position="320"/>
    </location>
</feature>
<dbReference type="EMBL" id="NSLI01000003">
    <property type="protein sequence ID" value="PAX08402.1"/>
    <property type="molecule type" value="Genomic_DNA"/>
</dbReference>
<gene>
    <name evidence="3" type="ORF">CKY28_11865</name>
</gene>
<feature type="transmembrane region" description="Helical" evidence="1">
    <location>
        <begin position="268"/>
        <end position="290"/>
    </location>
</feature>
<feature type="transmembrane region" description="Helical" evidence="1">
    <location>
        <begin position="77"/>
        <end position="95"/>
    </location>
</feature>
<evidence type="ECO:0000256" key="1">
    <source>
        <dbReference type="SAM" id="Phobius"/>
    </source>
</evidence>
<dbReference type="InterPro" id="IPR007349">
    <property type="entry name" value="DUF418"/>
</dbReference>
<evidence type="ECO:0000313" key="3">
    <source>
        <dbReference type="EMBL" id="PAX08402.1"/>
    </source>
</evidence>
<keyword evidence="1" id="KW-0812">Transmembrane</keyword>
<sequence length="383" mass="41702">MGILVANLPAFGLPRAAYFSPSPWGGTGAADIAAWTATFVLVEGKMRGLFSFLFGASMLLVIDRATQAGETAFSVHYQRMFWLFLIGLVHLYGLWWGDILAHYALVGAAAFFFTGLPVRGLIVAGAAALIVQAIWSALPLLAILANMPGADAMLAGFGAGSPGVSAEVAAMRGGYAETLSWRAANNTDPFSFLFFAAPETLGYMLWGMAGLKSGFLTAAWERRRYARWAAILVPSGLALYLVLAAMTLRSGFDPRYVLFGSIVGSTPIRPVFFLGYVCLIVLAARPGGWLTERVAAVGRTAFTNYLGTTLLMTAIFQGWGLGMFGRLGRAEMYLLVPVAWALMLAWSKPWLERYRYGPLEWLWRSLARLEVQPLRLSPRVRTS</sequence>
<feature type="domain" description="DUF418" evidence="2">
    <location>
        <begin position="212"/>
        <end position="368"/>
    </location>
</feature>
<dbReference type="PANTHER" id="PTHR30590:SF2">
    <property type="entry name" value="INNER MEMBRANE PROTEIN"/>
    <property type="match status" value="1"/>
</dbReference>
<evidence type="ECO:0000313" key="4">
    <source>
        <dbReference type="Proteomes" id="UP000218151"/>
    </source>
</evidence>
<reference evidence="4" key="1">
    <citation type="submission" date="2017-09" db="EMBL/GenBank/DDBJ databases">
        <authorList>
            <person name="Feng G."/>
            <person name="Zhu H."/>
        </authorList>
    </citation>
    <scope>NUCLEOTIDE SEQUENCE [LARGE SCALE GENOMIC DNA]</scope>
    <source>
        <strain evidence="4">1PNM-20</strain>
    </source>
</reference>
<protein>
    <recommendedName>
        <fullName evidence="2">DUF418 domain-containing protein</fullName>
    </recommendedName>
</protein>
<dbReference type="Pfam" id="PF04235">
    <property type="entry name" value="DUF418"/>
    <property type="match status" value="1"/>
</dbReference>
<feature type="transmembrane region" description="Helical" evidence="1">
    <location>
        <begin position="48"/>
        <end position="65"/>
    </location>
</feature>